<dbReference type="RefSeq" id="WP_024279703.1">
    <property type="nucleotide sequence ID" value="NZ_JAMJXC010000007.1"/>
</dbReference>
<dbReference type="InterPro" id="IPR000244">
    <property type="entry name" value="Ribosomal_bL9"/>
</dbReference>
<dbReference type="HAMAP" id="MF_00503">
    <property type="entry name" value="Ribosomal_bL9"/>
    <property type="match status" value="1"/>
</dbReference>
<dbReference type="Gene3D" id="3.40.5.10">
    <property type="entry name" value="Ribosomal protein L9, N-terminal domain"/>
    <property type="match status" value="1"/>
</dbReference>
<dbReference type="InterPro" id="IPR020594">
    <property type="entry name" value="Ribosomal_bL9_bac/chp"/>
</dbReference>
<dbReference type="NCBIfam" id="TIGR00158">
    <property type="entry name" value="L9"/>
    <property type="match status" value="1"/>
</dbReference>
<dbReference type="SUPFAM" id="SSF55658">
    <property type="entry name" value="L9 N-domain-like"/>
    <property type="match status" value="1"/>
</dbReference>
<dbReference type="Pfam" id="PF01281">
    <property type="entry name" value="Ribosomal_L9_N"/>
    <property type="match status" value="1"/>
</dbReference>
<name>A0ABW6ZC33_9HYPH</name>
<dbReference type="PROSITE" id="PS00651">
    <property type="entry name" value="RIBOSOMAL_L9"/>
    <property type="match status" value="1"/>
</dbReference>
<comment type="similarity">
    <text evidence="1 7">Belongs to the bacterial ribosomal protein bL9 family.</text>
</comment>
<accession>A0ABW6ZC33</accession>
<dbReference type="Pfam" id="PF03948">
    <property type="entry name" value="Ribosomal_L9_C"/>
    <property type="match status" value="1"/>
</dbReference>
<keyword evidence="2 7" id="KW-0699">rRNA-binding</keyword>
<dbReference type="InterPro" id="IPR020069">
    <property type="entry name" value="Ribosomal_bL9_C"/>
</dbReference>
<dbReference type="GO" id="GO:0005840">
    <property type="term" value="C:ribosome"/>
    <property type="evidence" value="ECO:0007669"/>
    <property type="project" value="UniProtKB-KW"/>
</dbReference>
<dbReference type="InterPro" id="IPR036935">
    <property type="entry name" value="Ribosomal_bL9_N_sf"/>
</dbReference>
<evidence type="ECO:0000256" key="5">
    <source>
        <dbReference type="ARBA" id="ARBA00023274"/>
    </source>
</evidence>
<organism evidence="9 10">
    <name type="scientific">Xanthobacter aminoxidans</name>
    <dbReference type="NCBI Taxonomy" id="186280"/>
    <lineage>
        <taxon>Bacteria</taxon>
        <taxon>Pseudomonadati</taxon>
        <taxon>Pseudomonadota</taxon>
        <taxon>Alphaproteobacteria</taxon>
        <taxon>Hyphomicrobiales</taxon>
        <taxon>Xanthobacteraceae</taxon>
        <taxon>Xanthobacter</taxon>
    </lineage>
</organism>
<evidence type="ECO:0000313" key="9">
    <source>
        <dbReference type="EMBL" id="MFG1251341.1"/>
    </source>
</evidence>
<evidence type="ECO:0000256" key="7">
    <source>
        <dbReference type="HAMAP-Rule" id="MF_00503"/>
    </source>
</evidence>
<dbReference type="SUPFAM" id="SSF55653">
    <property type="entry name" value="Ribosomal protein L9 C-domain"/>
    <property type="match status" value="1"/>
</dbReference>
<keyword evidence="3 7" id="KW-0694">RNA-binding</keyword>
<dbReference type="InterPro" id="IPR036791">
    <property type="entry name" value="Ribosomal_bL9_C_sf"/>
</dbReference>
<keyword evidence="5 7" id="KW-0687">Ribonucleoprotein</keyword>
<dbReference type="Gene3D" id="3.10.430.100">
    <property type="entry name" value="Ribosomal protein L9, C-terminal domain"/>
    <property type="match status" value="1"/>
</dbReference>
<reference evidence="9 10" key="1">
    <citation type="submission" date="2024-02" db="EMBL/GenBank/DDBJ databases">
        <title>Expansion and revision of Xanthobacter and proposal of Roseixanthobacter gen. nov.</title>
        <authorList>
            <person name="Soltysiak M.P.M."/>
            <person name="Jalihal A."/>
            <person name="Ory A."/>
            <person name="Chrisophersen C."/>
            <person name="Lee A.D."/>
            <person name="Boulton J."/>
            <person name="Springer M."/>
        </authorList>
    </citation>
    <scope>NUCLEOTIDE SEQUENCE [LARGE SCALE GENOMIC DNA]</scope>
    <source>
        <strain evidence="9 10">CB5</strain>
    </source>
</reference>
<evidence type="ECO:0000256" key="2">
    <source>
        <dbReference type="ARBA" id="ARBA00022730"/>
    </source>
</evidence>
<evidence type="ECO:0000256" key="3">
    <source>
        <dbReference type="ARBA" id="ARBA00022884"/>
    </source>
</evidence>
<keyword evidence="10" id="KW-1185">Reference proteome</keyword>
<protein>
    <recommendedName>
        <fullName evidence="6 7">Large ribosomal subunit protein bL9</fullName>
    </recommendedName>
</protein>
<proteinExistence type="inferred from homology"/>
<keyword evidence="4 7" id="KW-0689">Ribosomal protein</keyword>
<dbReference type="Proteomes" id="UP001604043">
    <property type="component" value="Unassembled WGS sequence"/>
</dbReference>
<dbReference type="EMBL" id="JBAFUR010000001">
    <property type="protein sequence ID" value="MFG1251341.1"/>
    <property type="molecule type" value="Genomic_DNA"/>
</dbReference>
<evidence type="ECO:0000256" key="6">
    <source>
        <dbReference type="ARBA" id="ARBA00035292"/>
    </source>
</evidence>
<comment type="function">
    <text evidence="7">Binds to the 23S rRNA.</text>
</comment>
<dbReference type="PANTHER" id="PTHR21368">
    <property type="entry name" value="50S RIBOSOMAL PROTEIN L9"/>
    <property type="match status" value="1"/>
</dbReference>
<comment type="caution">
    <text evidence="9">The sequence shown here is derived from an EMBL/GenBank/DDBJ whole genome shotgun (WGS) entry which is preliminary data.</text>
</comment>
<feature type="domain" description="Ribosomal protein L9" evidence="8">
    <location>
        <begin position="13"/>
        <end position="40"/>
    </location>
</feature>
<evidence type="ECO:0000256" key="1">
    <source>
        <dbReference type="ARBA" id="ARBA00010605"/>
    </source>
</evidence>
<dbReference type="InterPro" id="IPR009027">
    <property type="entry name" value="Ribosomal_bL9/RNase_H1_N"/>
</dbReference>
<gene>
    <name evidence="7 9" type="primary">rplI</name>
    <name evidence="9" type="ORF">V5F30_03955</name>
</gene>
<evidence type="ECO:0000313" key="10">
    <source>
        <dbReference type="Proteomes" id="UP001604043"/>
    </source>
</evidence>
<sequence>MDVILLERVAKLGQMGEVVKVKDGFGRNYLLPNGKALRATKANKERFETMKIELEARNLERRKDAEAVAEKLAGQAVIMIRQAGESGQLYGSVSTRDIAEGFTANGFSLDRGQIVMNHPIKTLGLHVVPVSLHPEVEVTVQVNVARNAEEAERQARGEDVRTARDEDAEIEAELAIERAAVAAEIAAEEGEEA</sequence>
<dbReference type="InterPro" id="IPR020070">
    <property type="entry name" value="Ribosomal_bL9_N"/>
</dbReference>
<evidence type="ECO:0000259" key="8">
    <source>
        <dbReference type="PROSITE" id="PS00651"/>
    </source>
</evidence>
<evidence type="ECO:0000256" key="4">
    <source>
        <dbReference type="ARBA" id="ARBA00022980"/>
    </source>
</evidence>